<name>A0ABQ7JBL9_9APIC</name>
<organism evidence="1 2">
    <name type="scientific">Cardiosporidium cionae</name>
    <dbReference type="NCBI Taxonomy" id="476202"/>
    <lineage>
        <taxon>Eukaryota</taxon>
        <taxon>Sar</taxon>
        <taxon>Alveolata</taxon>
        <taxon>Apicomplexa</taxon>
        <taxon>Aconoidasida</taxon>
        <taxon>Nephromycida</taxon>
        <taxon>Cardiosporidium</taxon>
    </lineage>
</organism>
<gene>
    <name evidence="1" type="ORF">IE077_004340</name>
</gene>
<protein>
    <submittedName>
        <fullName evidence="1">COP9 signalosome complex subunit 4</fullName>
    </submittedName>
</protein>
<evidence type="ECO:0000313" key="2">
    <source>
        <dbReference type="Proteomes" id="UP000823046"/>
    </source>
</evidence>
<reference evidence="1 2" key="1">
    <citation type="journal article" date="2020" name="bioRxiv">
        <title>Metabolic contributions of an alphaproteobacterial endosymbiont in the apicomplexan Cardiosporidium cionae.</title>
        <authorList>
            <person name="Hunter E.S."/>
            <person name="Paight C.J."/>
            <person name="Lane C.E."/>
        </authorList>
    </citation>
    <scope>NUCLEOTIDE SEQUENCE [LARGE SCALE GENOMIC DNA]</scope>
    <source>
        <strain evidence="1">ESH_2018</strain>
    </source>
</reference>
<dbReference type="EMBL" id="JADAQX010000186">
    <property type="protein sequence ID" value="KAF8821392.1"/>
    <property type="molecule type" value="Genomic_DNA"/>
</dbReference>
<sequence>MDKEDLLRDYLSDYFMAAGDYKEALQCFSKVNLNQPTSSFSSQEDAFKYIKLGGTVAQNFIYIATKSNQRMKIVPVHKL</sequence>
<comment type="caution">
    <text evidence="1">The sequence shown here is derived from an EMBL/GenBank/DDBJ whole genome shotgun (WGS) entry which is preliminary data.</text>
</comment>
<keyword evidence="2" id="KW-1185">Reference proteome</keyword>
<accession>A0ABQ7JBL9</accession>
<evidence type="ECO:0000313" key="1">
    <source>
        <dbReference type="EMBL" id="KAF8821392.1"/>
    </source>
</evidence>
<proteinExistence type="predicted"/>
<dbReference type="Proteomes" id="UP000823046">
    <property type="component" value="Unassembled WGS sequence"/>
</dbReference>